<gene>
    <name evidence="3" type="ORF">MOQ_004777</name>
</gene>
<feature type="transmembrane region" description="Helical" evidence="2">
    <location>
        <begin position="198"/>
        <end position="227"/>
    </location>
</feature>
<keyword evidence="2" id="KW-0812">Transmembrane</keyword>
<evidence type="ECO:0000256" key="1">
    <source>
        <dbReference type="SAM" id="MobiDB-lite"/>
    </source>
</evidence>
<name>K2MW81_TRYCR</name>
<evidence type="ECO:0008006" key="5">
    <source>
        <dbReference type="Google" id="ProtNLM"/>
    </source>
</evidence>
<evidence type="ECO:0000313" key="4">
    <source>
        <dbReference type="Proteomes" id="UP000007350"/>
    </source>
</evidence>
<accession>K2MW81</accession>
<feature type="region of interest" description="Disordered" evidence="1">
    <location>
        <begin position="655"/>
        <end position="678"/>
    </location>
</feature>
<organism evidence="3 4">
    <name type="scientific">Trypanosoma cruzi marinkellei</name>
    <dbReference type="NCBI Taxonomy" id="85056"/>
    <lineage>
        <taxon>Eukaryota</taxon>
        <taxon>Discoba</taxon>
        <taxon>Euglenozoa</taxon>
        <taxon>Kinetoplastea</taxon>
        <taxon>Metakinetoplastina</taxon>
        <taxon>Trypanosomatida</taxon>
        <taxon>Trypanosomatidae</taxon>
        <taxon>Trypanosoma</taxon>
        <taxon>Schizotrypanum</taxon>
    </lineage>
</organism>
<dbReference type="AlphaFoldDB" id="K2MW81"/>
<feature type="region of interest" description="Disordered" evidence="1">
    <location>
        <begin position="1"/>
        <end position="49"/>
    </location>
</feature>
<proteinExistence type="predicted"/>
<dbReference type="OrthoDB" id="244362at2759"/>
<sequence length="678" mass="75669">MPKVRNGPSKRMTSRQRHKIERKKREHKRDLRRAANSLKKSGLGPKRTKKTRELAKLALKVSNAHPDKEAILQRVLQAREYACFKDAKEPKKSLEENDYHRHSESDRVGTSSLSSLIEAKKTLTYIPVRESNNFSYQFNKTLEELVFPPPGSLMKLPSVAYLITLDSRCAVQCIPWGLIDAIVQESNIYCKKGGMRKILLLFAITKVDLVSVAAVVTQISLLAHALFERYMKVTEDEEFLKLNDVISIAFCPFSKIFDKTIRHVIRILRQFFLSEHCSNSNQHCNLEGKICSFVIGLPNTGRRTLTRILLQHGTDSCVSLVPVSAAQLQMVANKNGHNEDLGFKLAFPNAKEITLLRFPEDAVLSRELSSLSGGDVLFKPFSFVERMSNPEVIGCMLFAGAIDKVALAQGFCQPGEGFILSSGEKQNIKAAQRFFRSLGHTVRMEKGFYVSPLFVSNAGTMGRISSSSLTASIGFASGQKSTQTTLLDTSFSNATPNKLVRISSVVTPFHGKKKSNISVRRMDSHNVLKLGARTFVREICQGKNVPWAVMRPPTKKCLTKTEVDAASVLFDISLCLGKRIGTLEAHQNPADHFAVLLDHVASLLKEYLVFLPGNVVEFDPDCIVAPIHDLYNTEIATEEELANEIRGDGCEEKYVDSDEVENDQQEDSDQYLAKNKGL</sequence>
<keyword evidence="4" id="KW-1185">Reference proteome</keyword>
<evidence type="ECO:0000313" key="3">
    <source>
        <dbReference type="EMBL" id="EKF31390.1"/>
    </source>
</evidence>
<feature type="compositionally biased region" description="Basic residues" evidence="1">
    <location>
        <begin position="12"/>
        <end position="27"/>
    </location>
</feature>
<feature type="compositionally biased region" description="Acidic residues" evidence="1">
    <location>
        <begin position="657"/>
        <end position="669"/>
    </location>
</feature>
<evidence type="ECO:0000256" key="2">
    <source>
        <dbReference type="SAM" id="Phobius"/>
    </source>
</evidence>
<protein>
    <recommendedName>
        <fullName evidence="5">Guanine nucleotide-binding protein-like 3 N-terminal domain-containing protein</fullName>
    </recommendedName>
</protein>
<reference evidence="3 4" key="1">
    <citation type="journal article" date="2012" name="BMC Genomics">
        <title>Comparative genomic analysis of human infective Trypanosoma cruzi lineages with the bat-restricted subspecies T. cruzi marinkellei.</title>
        <authorList>
            <person name="Franzen O."/>
            <person name="Talavera-Lopez C."/>
            <person name="Ochaya S."/>
            <person name="Butler C.E."/>
            <person name="Messenger L.A."/>
            <person name="Lewis M.D."/>
            <person name="Llewellyn M.S."/>
            <person name="Marinkelle C.J."/>
            <person name="Tyler K.M."/>
            <person name="Miles M.A."/>
            <person name="Andersson B."/>
        </authorList>
    </citation>
    <scope>NUCLEOTIDE SEQUENCE [LARGE SCALE GENOMIC DNA]</scope>
    <source>
        <strain evidence="3 4">B7</strain>
    </source>
</reference>
<dbReference type="Proteomes" id="UP000007350">
    <property type="component" value="Unassembled WGS sequence"/>
</dbReference>
<keyword evidence="2" id="KW-0472">Membrane</keyword>
<dbReference type="EMBL" id="AHKC01010838">
    <property type="protein sequence ID" value="EKF31390.1"/>
    <property type="molecule type" value="Genomic_DNA"/>
</dbReference>
<keyword evidence="2" id="KW-1133">Transmembrane helix</keyword>
<comment type="caution">
    <text evidence="3">The sequence shown here is derived from an EMBL/GenBank/DDBJ whole genome shotgun (WGS) entry which is preliminary data.</text>
</comment>